<dbReference type="InParanoid" id="M1DLE9"/>
<dbReference type="PaxDb" id="4113-PGSC0003DMT400090887"/>
<evidence type="ECO:0008006" key="3">
    <source>
        <dbReference type="Google" id="ProtNLM"/>
    </source>
</evidence>
<keyword evidence="2" id="KW-1185">Reference proteome</keyword>
<evidence type="ECO:0000313" key="1">
    <source>
        <dbReference type="EnsemblPlants" id="PGSC0003DMT400090887"/>
    </source>
</evidence>
<organism evidence="1 2">
    <name type="scientific">Solanum tuberosum</name>
    <name type="common">Potato</name>
    <dbReference type="NCBI Taxonomy" id="4113"/>
    <lineage>
        <taxon>Eukaryota</taxon>
        <taxon>Viridiplantae</taxon>
        <taxon>Streptophyta</taxon>
        <taxon>Embryophyta</taxon>
        <taxon>Tracheophyta</taxon>
        <taxon>Spermatophyta</taxon>
        <taxon>Magnoliopsida</taxon>
        <taxon>eudicotyledons</taxon>
        <taxon>Gunneridae</taxon>
        <taxon>Pentapetalae</taxon>
        <taxon>asterids</taxon>
        <taxon>lamiids</taxon>
        <taxon>Solanales</taxon>
        <taxon>Solanaceae</taxon>
        <taxon>Solanoideae</taxon>
        <taxon>Solaneae</taxon>
        <taxon>Solanum</taxon>
    </lineage>
</organism>
<reference evidence="1" key="2">
    <citation type="submission" date="2015-06" db="UniProtKB">
        <authorList>
            <consortium name="EnsemblPlants"/>
        </authorList>
    </citation>
    <scope>IDENTIFICATION</scope>
    <source>
        <strain evidence="1">DM1-3 516 R44</strain>
    </source>
</reference>
<protein>
    <recommendedName>
        <fullName evidence="3">Gag-pol polyprotein</fullName>
    </recommendedName>
</protein>
<dbReference type="Gramene" id="PGSC0003DMT400090887">
    <property type="protein sequence ID" value="PGSC0003DMT400090887"/>
    <property type="gene ID" value="PGSC0003DMG400040458"/>
</dbReference>
<accession>M1DLE9</accession>
<proteinExistence type="predicted"/>
<dbReference type="HOGENOM" id="CLU_1527794_0_0_1"/>
<dbReference type="Proteomes" id="UP000011115">
    <property type="component" value="Unassembled WGS sequence"/>
</dbReference>
<sequence>MSNFLFGVADLVKTECRNAMLLGDMDISRLMTHAQQVEGDKLKEMTKDNKKARTCDYEYSQHKSGGKDNEVTRLSLQLQQVAPLNRVPRLVRVVGFTDREALRGLALELPKSGSSNLVTGKCTTRDTTVPQFVVRTTARITLCDLHFVILALHLLKAQFCPTFRSSTMDRNEVKDS</sequence>
<reference evidence="2" key="1">
    <citation type="journal article" date="2011" name="Nature">
        <title>Genome sequence and analysis of the tuber crop potato.</title>
        <authorList>
            <consortium name="The Potato Genome Sequencing Consortium"/>
        </authorList>
    </citation>
    <scope>NUCLEOTIDE SEQUENCE [LARGE SCALE GENOMIC DNA]</scope>
    <source>
        <strain evidence="2">cv. DM1-3 516 R44</strain>
    </source>
</reference>
<evidence type="ECO:0000313" key="2">
    <source>
        <dbReference type="Proteomes" id="UP000011115"/>
    </source>
</evidence>
<dbReference type="EnsemblPlants" id="PGSC0003DMT400090887">
    <property type="protein sequence ID" value="PGSC0003DMT400090887"/>
    <property type="gene ID" value="PGSC0003DMG400040458"/>
</dbReference>
<name>M1DLE9_SOLTU</name>
<dbReference type="AlphaFoldDB" id="M1DLE9"/>